<comment type="caution">
    <text evidence="2">The sequence shown here is derived from an EMBL/GenBank/DDBJ whole genome shotgun (WGS) entry which is preliminary data.</text>
</comment>
<dbReference type="Proteomes" id="UP000322699">
    <property type="component" value="Unassembled WGS sequence"/>
</dbReference>
<evidence type="ECO:0000313" key="2">
    <source>
        <dbReference type="EMBL" id="KAA1260864.1"/>
    </source>
</evidence>
<dbReference type="AlphaFoldDB" id="A0A5B1CNL8"/>
<proteinExistence type="predicted"/>
<keyword evidence="3" id="KW-1185">Reference proteome</keyword>
<gene>
    <name evidence="2" type="ORF">LF1_34060</name>
</gene>
<feature type="region of interest" description="Disordered" evidence="1">
    <location>
        <begin position="34"/>
        <end position="56"/>
    </location>
</feature>
<dbReference type="EMBL" id="VRLW01000001">
    <property type="protein sequence ID" value="KAA1260864.1"/>
    <property type="molecule type" value="Genomic_DNA"/>
</dbReference>
<organism evidence="2 3">
    <name type="scientific">Rubripirellula obstinata</name>
    <dbReference type="NCBI Taxonomy" id="406547"/>
    <lineage>
        <taxon>Bacteria</taxon>
        <taxon>Pseudomonadati</taxon>
        <taxon>Planctomycetota</taxon>
        <taxon>Planctomycetia</taxon>
        <taxon>Pirellulales</taxon>
        <taxon>Pirellulaceae</taxon>
        <taxon>Rubripirellula</taxon>
    </lineage>
</organism>
<evidence type="ECO:0000256" key="1">
    <source>
        <dbReference type="SAM" id="MobiDB-lite"/>
    </source>
</evidence>
<protein>
    <submittedName>
        <fullName evidence="2">Uncharacterized protein</fullName>
    </submittedName>
</protein>
<evidence type="ECO:0000313" key="3">
    <source>
        <dbReference type="Proteomes" id="UP000322699"/>
    </source>
</evidence>
<accession>A0A5B1CNL8</accession>
<reference evidence="2 3" key="1">
    <citation type="submission" date="2019-08" db="EMBL/GenBank/DDBJ databases">
        <title>Deep-cultivation of Planctomycetes and their phenomic and genomic characterization uncovers novel biology.</title>
        <authorList>
            <person name="Wiegand S."/>
            <person name="Jogler M."/>
            <person name="Boedeker C."/>
            <person name="Pinto D."/>
            <person name="Vollmers J."/>
            <person name="Rivas-Marin E."/>
            <person name="Kohn T."/>
            <person name="Peeters S.H."/>
            <person name="Heuer A."/>
            <person name="Rast P."/>
            <person name="Oberbeckmann S."/>
            <person name="Bunk B."/>
            <person name="Jeske O."/>
            <person name="Meyerdierks A."/>
            <person name="Storesund J.E."/>
            <person name="Kallscheuer N."/>
            <person name="Luecker S."/>
            <person name="Lage O.M."/>
            <person name="Pohl T."/>
            <person name="Merkel B.J."/>
            <person name="Hornburger P."/>
            <person name="Mueller R.-W."/>
            <person name="Bruemmer F."/>
            <person name="Labrenz M."/>
            <person name="Spormann A.M."/>
            <person name="Op Den Camp H."/>
            <person name="Overmann J."/>
            <person name="Amann R."/>
            <person name="Jetten M.S.M."/>
            <person name="Mascher T."/>
            <person name="Medema M.H."/>
            <person name="Devos D.P."/>
            <person name="Kaster A.-K."/>
            <person name="Ovreas L."/>
            <person name="Rohde M."/>
            <person name="Galperin M.Y."/>
            <person name="Jogler C."/>
        </authorList>
    </citation>
    <scope>NUCLEOTIDE SEQUENCE [LARGE SCALE GENOMIC DNA]</scope>
    <source>
        <strain evidence="2 3">LF1</strain>
    </source>
</reference>
<name>A0A5B1CNL8_9BACT</name>
<sequence length="96" mass="10625">MSAVRQTWEILLAIRKLERDEICERGGNICQSTVGGASESKLKRSTVESSSGCPSVCDPHRSRSSFSRLQSIGLPGQLEMIVGRIDQSYEARVWLV</sequence>